<gene>
    <name evidence="1" type="ORF">E4656_12775</name>
</gene>
<evidence type="ECO:0008006" key="3">
    <source>
        <dbReference type="Google" id="ProtNLM"/>
    </source>
</evidence>
<sequence length="280" mass="32376">MRDDRLGDILLAKRLISRSQLESALAEQRRHPERLLGNLLIQQGILSHAELVRIIVSEQHLPMARAVLDRRKQANQPVDAHGVPLLRVPPEEAASLAMAEGAFPSPIPLPRLEDFSMTSETEKELTADAFIAIEADKLDEARQIITQGLTILPDSLPMRYLTAWLQSMDKRVDKSLLILDKHFGTSSDNASALWLTAWNLQKLNRHKEAADLLQRMLRRRNPLQGWYFALAYSLDELRLWKKARQVYTYFIRITRGENQYTWYARQRLRTIIEHLEKTEP</sequence>
<reference evidence="1 2" key="1">
    <citation type="submission" date="2019-04" db="EMBL/GenBank/DDBJ databases">
        <title>Natronospirillum operosus gen. nov., sp. nov., a haloalkaliphilic satellite isolated from decaying biomass of laboratory culture of cyanobacterium Geitlerinema sp. and proposal of Natronospirillaceae fam. nov. and Saccharospirillaceae fam. nov.</title>
        <authorList>
            <person name="Kevbrin V."/>
            <person name="Boltyanskaya Y."/>
            <person name="Koziaeva V."/>
            <person name="Grouzdev D.S."/>
            <person name="Park M."/>
            <person name="Cho J."/>
        </authorList>
    </citation>
    <scope>NUCLEOTIDE SEQUENCE [LARGE SCALE GENOMIC DNA]</scope>
    <source>
        <strain evidence="1 2">G-116</strain>
    </source>
</reference>
<dbReference type="RefSeq" id="WP_135483680.1">
    <property type="nucleotide sequence ID" value="NZ_SRMF01000005.1"/>
</dbReference>
<dbReference type="SUPFAM" id="SSF160246">
    <property type="entry name" value="EspE N-terminal domain-like"/>
    <property type="match status" value="1"/>
</dbReference>
<dbReference type="Proteomes" id="UP000297475">
    <property type="component" value="Unassembled WGS sequence"/>
</dbReference>
<evidence type="ECO:0000313" key="1">
    <source>
        <dbReference type="EMBL" id="TGG92346.1"/>
    </source>
</evidence>
<proteinExistence type="predicted"/>
<dbReference type="EMBL" id="SRMF01000005">
    <property type="protein sequence ID" value="TGG92346.1"/>
    <property type="molecule type" value="Genomic_DNA"/>
</dbReference>
<protein>
    <recommendedName>
        <fullName evidence="3">Tetratricopeptide repeat protein</fullName>
    </recommendedName>
</protein>
<name>A0A4Z0W9X7_9GAMM</name>
<dbReference type="InterPro" id="IPR037257">
    <property type="entry name" value="T2SS_E_N_sf"/>
</dbReference>
<accession>A0A4Z0W9X7</accession>
<dbReference type="Gene3D" id="1.25.40.10">
    <property type="entry name" value="Tetratricopeptide repeat domain"/>
    <property type="match status" value="1"/>
</dbReference>
<dbReference type="AlphaFoldDB" id="A0A4Z0W9X7"/>
<keyword evidence="2" id="KW-1185">Reference proteome</keyword>
<dbReference type="SUPFAM" id="SSF48452">
    <property type="entry name" value="TPR-like"/>
    <property type="match status" value="1"/>
</dbReference>
<organism evidence="1 2">
    <name type="scientific">Natronospirillum operosum</name>
    <dbReference type="NCBI Taxonomy" id="2759953"/>
    <lineage>
        <taxon>Bacteria</taxon>
        <taxon>Pseudomonadati</taxon>
        <taxon>Pseudomonadota</taxon>
        <taxon>Gammaproteobacteria</taxon>
        <taxon>Oceanospirillales</taxon>
        <taxon>Natronospirillaceae</taxon>
        <taxon>Natronospirillum</taxon>
    </lineage>
</organism>
<comment type="caution">
    <text evidence="1">The sequence shown here is derived from an EMBL/GenBank/DDBJ whole genome shotgun (WGS) entry which is preliminary data.</text>
</comment>
<dbReference type="InterPro" id="IPR011990">
    <property type="entry name" value="TPR-like_helical_dom_sf"/>
</dbReference>
<evidence type="ECO:0000313" key="2">
    <source>
        <dbReference type="Proteomes" id="UP000297475"/>
    </source>
</evidence>